<dbReference type="Gene3D" id="3.30.930.10">
    <property type="entry name" value="Bira Bifunctional Protein, Domain 2"/>
    <property type="match status" value="1"/>
</dbReference>
<dbReference type="EMBL" id="LAZR01000009">
    <property type="protein sequence ID" value="KKO08550.1"/>
    <property type="molecule type" value="Genomic_DNA"/>
</dbReference>
<name>A0A0F9VWS4_9ZZZZ</name>
<organism evidence="12">
    <name type="scientific">marine sediment metagenome</name>
    <dbReference type="NCBI Taxonomy" id="412755"/>
    <lineage>
        <taxon>unclassified sequences</taxon>
        <taxon>metagenomes</taxon>
        <taxon>ecological metagenomes</taxon>
    </lineage>
</organism>
<dbReference type="AlphaFoldDB" id="A0A0F9VWS4"/>
<evidence type="ECO:0000256" key="4">
    <source>
        <dbReference type="ARBA" id="ARBA00022723"/>
    </source>
</evidence>
<dbReference type="SUPFAM" id="SSF52954">
    <property type="entry name" value="Class II aaRS ABD-related"/>
    <property type="match status" value="1"/>
</dbReference>
<feature type="domain" description="Aminoacyl-transfer RNA synthetases class-II family profile" evidence="11">
    <location>
        <begin position="21"/>
        <end position="315"/>
    </location>
</feature>
<evidence type="ECO:0000256" key="1">
    <source>
        <dbReference type="ARBA" id="ARBA00008226"/>
    </source>
</evidence>
<dbReference type="InterPro" id="IPR002320">
    <property type="entry name" value="Thr-tRNA-ligase_IIa"/>
</dbReference>
<evidence type="ECO:0000256" key="10">
    <source>
        <dbReference type="ARBA" id="ARBA00049515"/>
    </source>
</evidence>
<evidence type="ECO:0000259" key="11">
    <source>
        <dbReference type="PROSITE" id="PS50862"/>
    </source>
</evidence>
<dbReference type="InterPro" id="IPR002314">
    <property type="entry name" value="aa-tRNA-synt_IIb"/>
</dbReference>
<keyword evidence="9" id="KW-0030">Aminoacyl-tRNA synthetase</keyword>
<evidence type="ECO:0000256" key="3">
    <source>
        <dbReference type="ARBA" id="ARBA00022598"/>
    </source>
</evidence>
<dbReference type="FunFam" id="3.30.930.10:FF:000002">
    <property type="entry name" value="Threonine--tRNA ligase"/>
    <property type="match status" value="1"/>
</dbReference>
<reference evidence="12" key="1">
    <citation type="journal article" date="2015" name="Nature">
        <title>Complex archaea that bridge the gap between prokaryotes and eukaryotes.</title>
        <authorList>
            <person name="Spang A."/>
            <person name="Saw J.H."/>
            <person name="Jorgensen S.L."/>
            <person name="Zaremba-Niedzwiedzka K."/>
            <person name="Martijn J."/>
            <person name="Lind A.E."/>
            <person name="van Eijk R."/>
            <person name="Schleper C."/>
            <person name="Guy L."/>
            <person name="Ettema T.J."/>
        </authorList>
    </citation>
    <scope>NUCLEOTIDE SEQUENCE</scope>
</reference>
<dbReference type="InterPro" id="IPR006195">
    <property type="entry name" value="aa-tRNA-synth_II"/>
</dbReference>
<dbReference type="GO" id="GO:0006435">
    <property type="term" value="P:threonyl-tRNA aminoacylation"/>
    <property type="evidence" value="ECO:0007669"/>
    <property type="project" value="InterPro"/>
</dbReference>
<dbReference type="GO" id="GO:0046872">
    <property type="term" value="F:metal ion binding"/>
    <property type="evidence" value="ECO:0007669"/>
    <property type="project" value="UniProtKB-KW"/>
</dbReference>
<accession>A0A0F9VWS4</accession>
<dbReference type="EC" id="6.1.1.3" evidence="2"/>
<dbReference type="NCBIfam" id="TIGR00418">
    <property type="entry name" value="thrS"/>
    <property type="match status" value="1"/>
</dbReference>
<evidence type="ECO:0000256" key="8">
    <source>
        <dbReference type="ARBA" id="ARBA00022917"/>
    </source>
</evidence>
<dbReference type="Pfam" id="PF00587">
    <property type="entry name" value="tRNA-synt_2b"/>
    <property type="match status" value="1"/>
</dbReference>
<evidence type="ECO:0000256" key="5">
    <source>
        <dbReference type="ARBA" id="ARBA00022741"/>
    </source>
</evidence>
<dbReference type="GO" id="GO:0005524">
    <property type="term" value="F:ATP binding"/>
    <property type="evidence" value="ECO:0007669"/>
    <property type="project" value="UniProtKB-KW"/>
</dbReference>
<dbReference type="PANTHER" id="PTHR11451">
    <property type="entry name" value="THREONINE-TRNA LIGASE"/>
    <property type="match status" value="1"/>
</dbReference>
<evidence type="ECO:0000256" key="7">
    <source>
        <dbReference type="ARBA" id="ARBA00022840"/>
    </source>
</evidence>
<evidence type="ECO:0000256" key="2">
    <source>
        <dbReference type="ARBA" id="ARBA00013163"/>
    </source>
</evidence>
<dbReference type="InterPro" id="IPR033728">
    <property type="entry name" value="ThrRS_core"/>
</dbReference>
<dbReference type="PROSITE" id="PS50862">
    <property type="entry name" value="AA_TRNA_LIGASE_II"/>
    <property type="match status" value="1"/>
</dbReference>
<keyword evidence="6" id="KW-0862">Zinc</keyword>
<gene>
    <name evidence="12" type="ORF">LCGC14_0044900</name>
</gene>
<dbReference type="GO" id="GO:0004829">
    <property type="term" value="F:threonine-tRNA ligase activity"/>
    <property type="evidence" value="ECO:0007669"/>
    <property type="project" value="UniProtKB-EC"/>
</dbReference>
<sequence>MNKNNHKDLDIPQEQGMDPLDHRVLARRLDLYHIEEDAPGMIYWHAAGWQIYRELEDYIRGRMRGLGYGEVRSPQLLPQSLWEASGHWEKFGENMFAVPAREEGGRDMALKPMSCPCHLQIFNSDLRSWRDLPMRIAEFGQCHRDEASGSMHGLMRTKAFEQDDAHVICDPGQVRGEVARFVELLKEVYAALGFADFEVALSLRPEKRAGNDADWDHAEQELLGAALSCGLDPKLQLGEGAFYGPKLEFALRDKKGRSWQCGTIQLDMVLPGRLGASYVGKDGAKHEPVMLHHAVLGSLGRFIGILLEHCEGRLPLWLAPVQVAVLPIGDDQRDAAVDVMDQLRAAGLRPALFDQSEGLGRRIVMVRDQLIPVQIVIGKLEVERGEVMLQIGGGKEALSPAAAIARMGELVGVPKG</sequence>
<dbReference type="PRINTS" id="PR01047">
    <property type="entry name" value="TRNASYNTHTHR"/>
</dbReference>
<dbReference type="Gene3D" id="3.40.50.800">
    <property type="entry name" value="Anticodon-binding domain"/>
    <property type="match status" value="1"/>
</dbReference>
<keyword evidence="4" id="KW-0479">Metal-binding</keyword>
<protein>
    <recommendedName>
        <fullName evidence="2">threonine--tRNA ligase</fullName>
        <ecNumber evidence="2">6.1.1.3</ecNumber>
    </recommendedName>
</protein>
<dbReference type="InterPro" id="IPR036621">
    <property type="entry name" value="Anticodon-bd_dom_sf"/>
</dbReference>
<dbReference type="GO" id="GO:0005737">
    <property type="term" value="C:cytoplasm"/>
    <property type="evidence" value="ECO:0007669"/>
    <property type="project" value="InterPro"/>
</dbReference>
<dbReference type="InterPro" id="IPR004154">
    <property type="entry name" value="Anticodon-bd"/>
</dbReference>
<keyword evidence="8" id="KW-0648">Protein biosynthesis</keyword>
<comment type="catalytic activity">
    <reaction evidence="10">
        <text>tRNA(Thr) + L-threonine + ATP = L-threonyl-tRNA(Thr) + AMP + diphosphate + H(+)</text>
        <dbReference type="Rhea" id="RHEA:24624"/>
        <dbReference type="Rhea" id="RHEA-COMP:9670"/>
        <dbReference type="Rhea" id="RHEA-COMP:9704"/>
        <dbReference type="ChEBI" id="CHEBI:15378"/>
        <dbReference type="ChEBI" id="CHEBI:30616"/>
        <dbReference type="ChEBI" id="CHEBI:33019"/>
        <dbReference type="ChEBI" id="CHEBI:57926"/>
        <dbReference type="ChEBI" id="CHEBI:78442"/>
        <dbReference type="ChEBI" id="CHEBI:78534"/>
        <dbReference type="ChEBI" id="CHEBI:456215"/>
        <dbReference type="EC" id="6.1.1.3"/>
    </reaction>
</comment>
<proteinExistence type="inferred from homology"/>
<dbReference type="PANTHER" id="PTHR11451:SF44">
    <property type="entry name" value="THREONINE--TRNA LIGASE, CHLOROPLASTIC_MITOCHONDRIAL 2"/>
    <property type="match status" value="1"/>
</dbReference>
<evidence type="ECO:0000256" key="6">
    <source>
        <dbReference type="ARBA" id="ARBA00022833"/>
    </source>
</evidence>
<dbReference type="CDD" id="cd00771">
    <property type="entry name" value="ThrRS_core"/>
    <property type="match status" value="1"/>
</dbReference>
<comment type="similarity">
    <text evidence="1">Belongs to the class-II aminoacyl-tRNA synthetase family.</text>
</comment>
<evidence type="ECO:0000256" key="9">
    <source>
        <dbReference type="ARBA" id="ARBA00023146"/>
    </source>
</evidence>
<comment type="caution">
    <text evidence="12">The sequence shown here is derived from an EMBL/GenBank/DDBJ whole genome shotgun (WGS) entry which is preliminary data.</text>
</comment>
<dbReference type="SUPFAM" id="SSF55681">
    <property type="entry name" value="Class II aaRS and biotin synthetases"/>
    <property type="match status" value="1"/>
</dbReference>
<keyword evidence="5" id="KW-0547">Nucleotide-binding</keyword>
<dbReference type="InterPro" id="IPR045864">
    <property type="entry name" value="aa-tRNA-synth_II/BPL/LPL"/>
</dbReference>
<dbReference type="Pfam" id="PF03129">
    <property type="entry name" value="HGTP_anticodon"/>
    <property type="match status" value="1"/>
</dbReference>
<evidence type="ECO:0000313" key="12">
    <source>
        <dbReference type="EMBL" id="KKO08550.1"/>
    </source>
</evidence>
<keyword evidence="3" id="KW-0436">Ligase</keyword>
<keyword evidence="7" id="KW-0067">ATP-binding</keyword>